<dbReference type="Proteomes" id="UP001642540">
    <property type="component" value="Unassembled WGS sequence"/>
</dbReference>
<name>A0ABP1Q867_9HEXA</name>
<dbReference type="PROSITE" id="PS50067">
    <property type="entry name" value="KINESIN_MOTOR_2"/>
    <property type="match status" value="1"/>
</dbReference>
<dbReference type="SUPFAM" id="SSF49879">
    <property type="entry name" value="SMAD/FHA domain"/>
    <property type="match status" value="1"/>
</dbReference>
<evidence type="ECO:0000313" key="7">
    <source>
        <dbReference type="EMBL" id="CAL8093042.1"/>
    </source>
</evidence>
<comment type="caution">
    <text evidence="7">The sequence shown here is derived from an EMBL/GenBank/DDBJ whole genome shotgun (WGS) entry which is preliminary data.</text>
</comment>
<dbReference type="InterPro" id="IPR027417">
    <property type="entry name" value="P-loop_NTPase"/>
</dbReference>
<evidence type="ECO:0000256" key="5">
    <source>
        <dbReference type="PROSITE-ProRule" id="PRU00283"/>
    </source>
</evidence>
<dbReference type="PANTHER" id="PTHR47117">
    <property type="entry name" value="STAR-RELATED LIPID TRANSFER PROTEIN 9"/>
    <property type="match status" value="1"/>
</dbReference>
<evidence type="ECO:0000256" key="2">
    <source>
        <dbReference type="ARBA" id="ARBA00022840"/>
    </source>
</evidence>
<dbReference type="SUPFAM" id="SSF52540">
    <property type="entry name" value="P-loop containing nucleoside triphosphate hydrolases"/>
    <property type="match status" value="1"/>
</dbReference>
<sequence length="1031" mass="117770">MAAEESIKVAVRLRPFLETIKEESDGRSKRIIRMDELSSTVGITNPDNPSDIHKFTFDNLFWSFDGYSEQADGYFAQENRTVSEEIYCDQKQVYDEIGKEIVQNLWNGYNSTVFTFGESKSGKSWTLLGLGANKGFLPQTLTDLFKCVREKEKGFQQNGFSAEVRFTMAEIYNDRVKDLLPSSASSSTKYKNVAKIREHSKKGFYVEGLRPVLIVNHEDIQHRLEEGLINRATFLTSINATSANSMTVIAITLVQKSRNHRGDEVTRMATLEFMDLPACDVLSSERESDESMDFICLSNPNIKANGIDKLSLCVDKLLEESIGKHSGAVPFHYHGISKLLKNALTGNSRTYMIVTLSPSETSFKNSLFALQFAEKVRMLNTSSAINEEVTSKLIRELKGESDRLKKLITLGEFEQCNYFTTQAGELLLLSPLEREAFKRRVTEDMKAQIKENEKEIRNLQQPYEERLKAFKIEKNDLGKKQENDRKNKCHIFNLNGDSQISGKIIHIIPLGTIDFGQVNKGKENHFLVLCGPGIRDVHGTFTYNSKDGKISIKPAGPNCKILVNEMLIQFDTILTNNDRISFGGNQIWVYQNPKETWLEKYAFSYKLHYEYVSEELALKSECYRNLCQTGPPSDELQKELICLIPAIEDATAISEDLGQNFTMKPLILQPIDMLLRESNTEDSDKSSYYESFKSIKSSEILIKVQNSVDGTFYYWTTNKFYEQLEMLKESYMQFVEDNEIPLKEVQAFKERSDMDMPIGYSIICLKPLAYLVNINTTAPILDYITFQQIGSINVSLSICDDETGENMNDVEVFIESPDELIDDNLTAILCIQSPDKICLHYKEVYCKYKFLEEEEMISTKLDIRPPNFIGISNKYEKKFSIHMITENTLNLILTQYLILRFYGKQKAHKLLNLMGTVSNTAFDPGRSANPFEQERINAQLKLKEKVEQRHQRRLNAMKALVDQSETLGEESIPVTVVKSLFQAKSQKQVDQSLEEHKESLTVVPEEEPVEEKQLAPELKALKRFSEVCSIV</sequence>
<keyword evidence="1 5" id="KW-0547">Nucleotide-binding</keyword>
<organism evidence="7 8">
    <name type="scientific">Orchesella dallaii</name>
    <dbReference type="NCBI Taxonomy" id="48710"/>
    <lineage>
        <taxon>Eukaryota</taxon>
        <taxon>Metazoa</taxon>
        <taxon>Ecdysozoa</taxon>
        <taxon>Arthropoda</taxon>
        <taxon>Hexapoda</taxon>
        <taxon>Collembola</taxon>
        <taxon>Entomobryomorpha</taxon>
        <taxon>Entomobryoidea</taxon>
        <taxon>Orchesellidae</taxon>
        <taxon>Orchesellinae</taxon>
        <taxon>Orchesella</taxon>
    </lineage>
</organism>
<evidence type="ECO:0000256" key="1">
    <source>
        <dbReference type="ARBA" id="ARBA00022741"/>
    </source>
</evidence>
<dbReference type="InterPro" id="IPR036961">
    <property type="entry name" value="Kinesin_motor_dom_sf"/>
</dbReference>
<dbReference type="EMBL" id="CAXLJM020000026">
    <property type="protein sequence ID" value="CAL8093042.1"/>
    <property type="molecule type" value="Genomic_DNA"/>
</dbReference>
<protein>
    <recommendedName>
        <fullName evidence="6">Kinesin motor domain-containing protein</fullName>
    </recommendedName>
</protein>
<gene>
    <name evidence="7" type="ORF">ODALV1_LOCUS8390</name>
</gene>
<reference evidence="7 8" key="1">
    <citation type="submission" date="2024-08" db="EMBL/GenBank/DDBJ databases">
        <authorList>
            <person name="Cucini C."/>
            <person name="Frati F."/>
        </authorList>
    </citation>
    <scope>NUCLEOTIDE SEQUENCE [LARGE SCALE GENOMIC DNA]</scope>
</reference>
<keyword evidence="2 5" id="KW-0067">ATP-binding</keyword>
<dbReference type="InterPro" id="IPR001752">
    <property type="entry name" value="Kinesin_motor_dom"/>
</dbReference>
<comment type="similarity">
    <text evidence="5">Belongs to the TRAFAC class myosin-kinesin ATPase superfamily. Kinesin family.</text>
</comment>
<dbReference type="Pfam" id="PF00225">
    <property type="entry name" value="Kinesin"/>
    <property type="match status" value="1"/>
</dbReference>
<feature type="domain" description="Kinesin motor" evidence="6">
    <location>
        <begin position="6"/>
        <end position="379"/>
    </location>
</feature>
<feature type="binding site" evidence="5">
    <location>
        <begin position="117"/>
        <end position="124"/>
    </location>
    <ligand>
        <name>ATP</name>
        <dbReference type="ChEBI" id="CHEBI:30616"/>
    </ligand>
</feature>
<accession>A0ABP1Q867</accession>
<dbReference type="SMART" id="SM00129">
    <property type="entry name" value="KISc"/>
    <property type="match status" value="1"/>
</dbReference>
<dbReference type="Gene3D" id="3.40.850.10">
    <property type="entry name" value="Kinesin motor domain"/>
    <property type="match status" value="1"/>
</dbReference>
<keyword evidence="8" id="KW-1185">Reference proteome</keyword>
<evidence type="ECO:0000256" key="4">
    <source>
        <dbReference type="ARBA" id="ARBA00023175"/>
    </source>
</evidence>
<evidence type="ECO:0000256" key="3">
    <source>
        <dbReference type="ARBA" id="ARBA00023054"/>
    </source>
</evidence>
<evidence type="ECO:0000259" key="6">
    <source>
        <dbReference type="PROSITE" id="PS50067"/>
    </source>
</evidence>
<dbReference type="PRINTS" id="PR00380">
    <property type="entry name" value="KINESINHEAVY"/>
</dbReference>
<dbReference type="Gene3D" id="2.60.200.20">
    <property type="match status" value="1"/>
</dbReference>
<dbReference type="InterPro" id="IPR008984">
    <property type="entry name" value="SMAD_FHA_dom_sf"/>
</dbReference>
<evidence type="ECO:0000313" key="8">
    <source>
        <dbReference type="Proteomes" id="UP001642540"/>
    </source>
</evidence>
<keyword evidence="3" id="KW-0175">Coiled coil</keyword>
<keyword evidence="4 5" id="KW-0505">Motor protein</keyword>
<proteinExistence type="inferred from homology"/>